<dbReference type="Gene3D" id="3.30.240.20">
    <property type="entry name" value="bsu07140 like domains"/>
    <property type="match status" value="1"/>
</dbReference>
<dbReference type="eggNOG" id="COG2323">
    <property type="taxonomic scope" value="Bacteria"/>
</dbReference>
<keyword evidence="5" id="KW-1133">Transmembrane helix</keyword>
<dbReference type="RefSeq" id="WP_006977375.1">
    <property type="nucleotide sequence ID" value="NZ_ABVL01000001.1"/>
</dbReference>
<dbReference type="GO" id="GO:0005886">
    <property type="term" value="C:plasma membrane"/>
    <property type="evidence" value="ECO:0007669"/>
    <property type="project" value="UniProtKB-SubCell"/>
</dbReference>
<dbReference type="AlphaFoldDB" id="B4CTP6"/>
<dbReference type="EMBL" id="ABVL01000001">
    <property type="protein sequence ID" value="EDY21923.1"/>
    <property type="molecule type" value="Genomic_DNA"/>
</dbReference>
<feature type="domain" description="YetF C-terminal" evidence="7">
    <location>
        <begin position="7"/>
        <end position="75"/>
    </location>
</feature>
<dbReference type="InParanoid" id="B4CTP6"/>
<evidence type="ECO:0000313" key="9">
    <source>
        <dbReference type="Proteomes" id="UP000005824"/>
    </source>
</evidence>
<name>B4CTP6_9BACT</name>
<evidence type="ECO:0000256" key="2">
    <source>
        <dbReference type="ARBA" id="ARBA00006448"/>
    </source>
</evidence>
<dbReference type="Pfam" id="PF04239">
    <property type="entry name" value="DUF421"/>
    <property type="match status" value="1"/>
</dbReference>
<reference evidence="8 9" key="1">
    <citation type="journal article" date="2011" name="J. Bacteriol.">
        <title>Genome sequence of Chthoniobacter flavus Ellin428, an aerobic heterotrophic soil bacterium.</title>
        <authorList>
            <person name="Kant R."/>
            <person name="van Passel M.W."/>
            <person name="Palva A."/>
            <person name="Lucas S."/>
            <person name="Lapidus A."/>
            <person name="Glavina Del Rio T."/>
            <person name="Dalin E."/>
            <person name="Tice H."/>
            <person name="Bruce D."/>
            <person name="Goodwin L."/>
            <person name="Pitluck S."/>
            <person name="Larimer F.W."/>
            <person name="Land M.L."/>
            <person name="Hauser L."/>
            <person name="Sangwan P."/>
            <person name="de Vos W.M."/>
            <person name="Janssen P.H."/>
            <person name="Smidt H."/>
        </authorList>
    </citation>
    <scope>NUCLEOTIDE SEQUENCE [LARGE SCALE GENOMIC DNA]</scope>
    <source>
        <strain evidence="8 9">Ellin428</strain>
    </source>
</reference>
<evidence type="ECO:0000256" key="5">
    <source>
        <dbReference type="ARBA" id="ARBA00022989"/>
    </source>
</evidence>
<keyword evidence="4" id="KW-0812">Transmembrane</keyword>
<comment type="similarity">
    <text evidence="2">Belongs to the UPF0702 family.</text>
</comment>
<evidence type="ECO:0000256" key="1">
    <source>
        <dbReference type="ARBA" id="ARBA00004651"/>
    </source>
</evidence>
<proteinExistence type="inferred from homology"/>
<dbReference type="STRING" id="497964.CfE428DRAFT_0048"/>
<dbReference type="PANTHER" id="PTHR34582">
    <property type="entry name" value="UPF0702 TRANSMEMBRANE PROTEIN YCAP"/>
    <property type="match status" value="1"/>
</dbReference>
<organism evidence="8 9">
    <name type="scientific">Chthoniobacter flavus Ellin428</name>
    <dbReference type="NCBI Taxonomy" id="497964"/>
    <lineage>
        <taxon>Bacteria</taxon>
        <taxon>Pseudomonadati</taxon>
        <taxon>Verrucomicrobiota</taxon>
        <taxon>Spartobacteria</taxon>
        <taxon>Chthoniobacterales</taxon>
        <taxon>Chthoniobacteraceae</taxon>
        <taxon>Chthoniobacter</taxon>
    </lineage>
</organism>
<dbReference type="PANTHER" id="PTHR34582:SF6">
    <property type="entry name" value="UPF0702 TRANSMEMBRANE PROTEIN YCAP"/>
    <property type="match status" value="1"/>
</dbReference>
<keyword evidence="3" id="KW-1003">Cell membrane</keyword>
<dbReference type="Proteomes" id="UP000005824">
    <property type="component" value="Unassembled WGS sequence"/>
</dbReference>
<keyword evidence="9" id="KW-1185">Reference proteome</keyword>
<keyword evidence="6" id="KW-0472">Membrane</keyword>
<gene>
    <name evidence="8" type="ORF">CfE428DRAFT_0048</name>
</gene>
<evidence type="ECO:0000256" key="3">
    <source>
        <dbReference type="ARBA" id="ARBA00022475"/>
    </source>
</evidence>
<sequence length="77" mass="8652">MSWITRRSRKLEKIIDGEAEILIHNGKLRPHALEKAGLTQHELLAALRESDCAAIADAHTAILETNGRITVLTRKRE</sequence>
<comment type="caution">
    <text evidence="8">The sequence shown here is derived from an EMBL/GenBank/DDBJ whole genome shotgun (WGS) entry which is preliminary data.</text>
</comment>
<protein>
    <recommendedName>
        <fullName evidence="7">YetF C-terminal domain-containing protein</fullName>
    </recommendedName>
</protein>
<dbReference type="InterPro" id="IPR007353">
    <property type="entry name" value="DUF421"/>
</dbReference>
<comment type="subcellular location">
    <subcellularLocation>
        <location evidence="1">Cell membrane</location>
        <topology evidence="1">Multi-pass membrane protein</topology>
    </subcellularLocation>
</comment>
<dbReference type="InterPro" id="IPR023090">
    <property type="entry name" value="UPF0702_alpha/beta_dom_sf"/>
</dbReference>
<accession>B4CTP6</accession>
<evidence type="ECO:0000313" key="8">
    <source>
        <dbReference type="EMBL" id="EDY21923.1"/>
    </source>
</evidence>
<evidence type="ECO:0000259" key="7">
    <source>
        <dbReference type="Pfam" id="PF04239"/>
    </source>
</evidence>
<evidence type="ECO:0000256" key="6">
    <source>
        <dbReference type="ARBA" id="ARBA00023136"/>
    </source>
</evidence>
<evidence type="ECO:0000256" key="4">
    <source>
        <dbReference type="ARBA" id="ARBA00022692"/>
    </source>
</evidence>